<accession>T0L367</accession>
<dbReference type="AlphaFoldDB" id="T0L367"/>
<feature type="signal peptide" evidence="2">
    <location>
        <begin position="1"/>
        <end position="21"/>
    </location>
</feature>
<evidence type="ECO:0000313" key="4">
    <source>
        <dbReference type="Proteomes" id="UP000015520"/>
    </source>
</evidence>
<evidence type="ECO:0000313" key="3">
    <source>
        <dbReference type="EMBL" id="EQB40263.1"/>
    </source>
</evidence>
<protein>
    <recommendedName>
        <fullName evidence="5">DUF3373 domain-containing protein</fullName>
    </recommendedName>
</protein>
<dbReference type="EMBL" id="AUPZ01000003">
    <property type="protein sequence ID" value="EQB40263.1"/>
    <property type="molecule type" value="Genomic_DNA"/>
</dbReference>
<sequence length="497" mass="54969">MKKIIALSTVAFLSTALYADAAMQQQIDELKQKLEKMEKTQDRNIKKIGSVNALAAKDNIKFDVDFRTSYDNLQYETASGKKYENDGLYSNRLWLGMGYAPTDTMVFKGQLAYHKAFGASANNTVTGYPQRGSGFDTFDWVSNETLNDDKLRVREVYWLWMPTVGDFPMTVSVGRRPSTNGYLVNLREDDTSKSPMGHVINMEFDGASAGISLSKYVTGMNFKLCLGRGLTNAKSWANSADYATQVNMNSPTSPNYIEEDGALDTIDMAGFIFVPYDDGQYAVSTTWYRGFNVPGLTYGGQNANLSHIMALKTVGDMDGMAISAKVEGVGNEINDFLDETILFASFAASISRPDNITNHMTSTGVVSAASMLGSTDDETGTSIWVGAQMPNLTGGKFGLEYNHGSKHWRPFTYGEDTLIGSKLATRGDAYEAYWTQPLIDDVFSMQVRYTYIKYEYTGSNAFFGDGGAPMTMAEAQAAGMDPVEKAQDLRVYFRYRY</sequence>
<feature type="coiled-coil region" evidence="1">
    <location>
        <begin position="20"/>
        <end position="47"/>
    </location>
</feature>
<evidence type="ECO:0000256" key="2">
    <source>
        <dbReference type="SAM" id="SignalP"/>
    </source>
</evidence>
<dbReference type="Proteomes" id="UP000015520">
    <property type="component" value="Unassembled WGS sequence"/>
</dbReference>
<evidence type="ECO:0008006" key="5">
    <source>
        <dbReference type="Google" id="ProtNLM"/>
    </source>
</evidence>
<proteinExistence type="predicted"/>
<keyword evidence="1" id="KW-0175">Coiled coil</keyword>
<organism evidence="3 4">
    <name type="scientific">Sulfurimonas hongkongensis</name>
    <dbReference type="NCBI Taxonomy" id="1172190"/>
    <lineage>
        <taxon>Bacteria</taxon>
        <taxon>Pseudomonadati</taxon>
        <taxon>Campylobacterota</taxon>
        <taxon>Epsilonproteobacteria</taxon>
        <taxon>Campylobacterales</taxon>
        <taxon>Sulfurimonadaceae</taxon>
        <taxon>Sulfurimonas</taxon>
    </lineage>
</organism>
<dbReference type="OrthoDB" id="9760233at2"/>
<name>T0L367_9BACT</name>
<gene>
    <name evidence="3" type="ORF">M947_02700</name>
</gene>
<dbReference type="PATRIC" id="fig|1172190.3.peg.527"/>
<comment type="caution">
    <text evidence="3">The sequence shown here is derived from an EMBL/GenBank/DDBJ whole genome shotgun (WGS) entry which is preliminary data.</text>
</comment>
<dbReference type="RefSeq" id="WP_021286820.1">
    <property type="nucleotide sequence ID" value="NZ_AUPZ01000003.1"/>
</dbReference>
<keyword evidence="2" id="KW-0732">Signal</keyword>
<dbReference type="Pfam" id="PF11853">
    <property type="entry name" value="DUF3373"/>
    <property type="match status" value="1"/>
</dbReference>
<reference evidence="3 4" key="1">
    <citation type="submission" date="2013-07" db="EMBL/GenBank/DDBJ databases">
        <title>Sulfurimonas hongkongensis AST-10 Genome Sequencing.</title>
        <authorList>
            <person name="Cai L."/>
            <person name="Zhang T."/>
        </authorList>
    </citation>
    <scope>NUCLEOTIDE SEQUENCE [LARGE SCALE GENOMIC DNA]</scope>
    <source>
        <strain evidence="3 4">AST-10</strain>
    </source>
</reference>
<evidence type="ECO:0000256" key="1">
    <source>
        <dbReference type="SAM" id="Coils"/>
    </source>
</evidence>
<dbReference type="InterPro" id="IPR021803">
    <property type="entry name" value="DUF3373"/>
</dbReference>
<dbReference type="eggNOG" id="ENOG502Z9YV">
    <property type="taxonomic scope" value="Bacteria"/>
</dbReference>
<dbReference type="STRING" id="1172190.M947_02700"/>
<keyword evidence="4" id="KW-1185">Reference proteome</keyword>
<feature type="chain" id="PRO_5004566637" description="DUF3373 domain-containing protein" evidence="2">
    <location>
        <begin position="22"/>
        <end position="497"/>
    </location>
</feature>